<dbReference type="AlphaFoldDB" id="A0A444ZDG6"/>
<sequence length="88" mass="10443">MHLFPYYYTFFKLNILQLDAYLDCCLMLAVLDMEIERSGENKILRLRFTSSHKRSKSFPVKKGVEEHDNQFEALPLLALILHYFTTLI</sequence>
<name>A0A444ZDG6_ARAHY</name>
<protein>
    <submittedName>
        <fullName evidence="1">Uncharacterized protein</fullName>
    </submittedName>
</protein>
<proteinExistence type="predicted"/>
<reference evidence="1 2" key="1">
    <citation type="submission" date="2019-01" db="EMBL/GenBank/DDBJ databases">
        <title>Sequencing of cultivated peanut Arachis hypogaea provides insights into genome evolution and oil improvement.</title>
        <authorList>
            <person name="Chen X."/>
        </authorList>
    </citation>
    <scope>NUCLEOTIDE SEQUENCE [LARGE SCALE GENOMIC DNA]</scope>
    <source>
        <strain evidence="2">cv. Fuhuasheng</strain>
        <tissue evidence="1">Leaves</tissue>
    </source>
</reference>
<dbReference type="EMBL" id="SDMP01000014">
    <property type="protein sequence ID" value="RYR12231.1"/>
    <property type="molecule type" value="Genomic_DNA"/>
</dbReference>
<evidence type="ECO:0000313" key="2">
    <source>
        <dbReference type="Proteomes" id="UP000289738"/>
    </source>
</evidence>
<evidence type="ECO:0000313" key="1">
    <source>
        <dbReference type="EMBL" id="RYR12231.1"/>
    </source>
</evidence>
<dbReference type="Proteomes" id="UP000289738">
    <property type="component" value="Chromosome B04"/>
</dbReference>
<accession>A0A444ZDG6</accession>
<comment type="caution">
    <text evidence="1">The sequence shown here is derived from an EMBL/GenBank/DDBJ whole genome shotgun (WGS) entry which is preliminary data.</text>
</comment>
<organism evidence="1 2">
    <name type="scientific">Arachis hypogaea</name>
    <name type="common">Peanut</name>
    <dbReference type="NCBI Taxonomy" id="3818"/>
    <lineage>
        <taxon>Eukaryota</taxon>
        <taxon>Viridiplantae</taxon>
        <taxon>Streptophyta</taxon>
        <taxon>Embryophyta</taxon>
        <taxon>Tracheophyta</taxon>
        <taxon>Spermatophyta</taxon>
        <taxon>Magnoliopsida</taxon>
        <taxon>eudicotyledons</taxon>
        <taxon>Gunneridae</taxon>
        <taxon>Pentapetalae</taxon>
        <taxon>rosids</taxon>
        <taxon>fabids</taxon>
        <taxon>Fabales</taxon>
        <taxon>Fabaceae</taxon>
        <taxon>Papilionoideae</taxon>
        <taxon>50 kb inversion clade</taxon>
        <taxon>dalbergioids sensu lato</taxon>
        <taxon>Dalbergieae</taxon>
        <taxon>Pterocarpus clade</taxon>
        <taxon>Arachis</taxon>
    </lineage>
</organism>
<keyword evidence="2" id="KW-1185">Reference proteome</keyword>
<gene>
    <name evidence="1" type="ORF">Ahy_B04g069758</name>
</gene>